<dbReference type="GO" id="GO:0009254">
    <property type="term" value="P:peptidoglycan turnover"/>
    <property type="evidence" value="ECO:0007669"/>
    <property type="project" value="UniProtKB-UniRule"/>
</dbReference>
<dbReference type="SUPFAM" id="SSF53067">
    <property type="entry name" value="Actin-like ATPase domain"/>
    <property type="match status" value="1"/>
</dbReference>
<dbReference type="CDD" id="cd24050">
    <property type="entry name" value="ASKHA_NBD_ANMK"/>
    <property type="match status" value="1"/>
</dbReference>
<keyword evidence="1" id="KW-0547">Nucleotide-binding</keyword>
<dbReference type="EC" id="2.7.1.170" evidence="1"/>
<dbReference type="GO" id="GO:0005524">
    <property type="term" value="F:ATP binding"/>
    <property type="evidence" value="ECO:0007669"/>
    <property type="project" value="UniProtKB-UniRule"/>
</dbReference>
<keyword evidence="3" id="KW-1185">Reference proteome</keyword>
<organism evidence="2 3">
    <name type="scientific">Pseudomarimonas arenosa</name>
    <dbReference type="NCBI Taxonomy" id="2774145"/>
    <lineage>
        <taxon>Bacteria</taxon>
        <taxon>Pseudomonadati</taxon>
        <taxon>Pseudomonadota</taxon>
        <taxon>Gammaproteobacteria</taxon>
        <taxon>Lysobacterales</taxon>
        <taxon>Lysobacteraceae</taxon>
        <taxon>Pseudomarimonas</taxon>
    </lineage>
</organism>
<evidence type="ECO:0000256" key="1">
    <source>
        <dbReference type="HAMAP-Rule" id="MF_01270"/>
    </source>
</evidence>
<comment type="pathway">
    <text evidence="1">Amino-sugar metabolism; 1,6-anhydro-N-acetylmuramate degradation.</text>
</comment>
<dbReference type="GO" id="GO:0016773">
    <property type="term" value="F:phosphotransferase activity, alcohol group as acceptor"/>
    <property type="evidence" value="ECO:0007669"/>
    <property type="project" value="UniProtKB-UniRule"/>
</dbReference>
<evidence type="ECO:0000313" key="2">
    <source>
        <dbReference type="EMBL" id="MBD8527018.1"/>
    </source>
</evidence>
<name>A0AAW3ZMQ2_9GAMM</name>
<proteinExistence type="inferred from homology"/>
<protein>
    <recommendedName>
        <fullName evidence="1">Anhydro-N-acetylmuramic acid kinase</fullName>
        <ecNumber evidence="1">2.7.1.170</ecNumber>
    </recommendedName>
    <alternativeName>
        <fullName evidence="1">AnhMurNAc kinase</fullName>
    </alternativeName>
</protein>
<comment type="pathway">
    <text evidence="1">Cell wall biogenesis; peptidoglycan recycling.</text>
</comment>
<comment type="catalytic activity">
    <reaction evidence="1">
        <text>1,6-anhydro-N-acetyl-beta-muramate + ATP + H2O = N-acetyl-D-muramate 6-phosphate + ADP + H(+)</text>
        <dbReference type="Rhea" id="RHEA:24952"/>
        <dbReference type="ChEBI" id="CHEBI:15377"/>
        <dbReference type="ChEBI" id="CHEBI:15378"/>
        <dbReference type="ChEBI" id="CHEBI:30616"/>
        <dbReference type="ChEBI" id="CHEBI:58690"/>
        <dbReference type="ChEBI" id="CHEBI:58722"/>
        <dbReference type="ChEBI" id="CHEBI:456216"/>
        <dbReference type="EC" id="2.7.1.170"/>
    </reaction>
</comment>
<dbReference type="NCBIfam" id="NF007139">
    <property type="entry name" value="PRK09585.1-3"/>
    <property type="match status" value="1"/>
</dbReference>
<dbReference type="EMBL" id="JACYTR010000038">
    <property type="protein sequence ID" value="MBD8527018.1"/>
    <property type="molecule type" value="Genomic_DNA"/>
</dbReference>
<dbReference type="AlphaFoldDB" id="A0AAW3ZMQ2"/>
<comment type="similarity">
    <text evidence="1">Belongs to the anhydro-N-acetylmuramic acid kinase family.</text>
</comment>
<comment type="function">
    <text evidence="1">Catalyzes the specific phosphorylation of 1,6-anhydro-N-acetylmuramic acid (anhMurNAc) with the simultaneous cleavage of the 1,6-anhydro ring, generating MurNAc-6-P. Is required for the utilization of anhMurNAc either imported from the medium or derived from its own cell wall murein, and thus plays a role in cell wall recycling.</text>
</comment>
<keyword evidence="1 2" id="KW-0808">Transferase</keyword>
<dbReference type="GO" id="GO:0006040">
    <property type="term" value="P:amino sugar metabolic process"/>
    <property type="evidence" value="ECO:0007669"/>
    <property type="project" value="InterPro"/>
</dbReference>
<dbReference type="InterPro" id="IPR043129">
    <property type="entry name" value="ATPase_NBD"/>
</dbReference>
<comment type="caution">
    <text evidence="2">The sequence shown here is derived from an EMBL/GenBank/DDBJ whole genome shotgun (WGS) entry which is preliminary data.</text>
</comment>
<dbReference type="Proteomes" id="UP000613768">
    <property type="component" value="Unassembled WGS sequence"/>
</dbReference>
<accession>A0AAW3ZMQ2</accession>
<dbReference type="InterPro" id="IPR005338">
    <property type="entry name" value="Anhydro_N_Ac-Mur_kinase"/>
</dbReference>
<dbReference type="GO" id="GO:0097175">
    <property type="term" value="P:1,6-anhydro-N-acetyl-beta-muramic acid catabolic process"/>
    <property type="evidence" value="ECO:0007669"/>
    <property type="project" value="UniProtKB-UniRule"/>
</dbReference>
<keyword evidence="1" id="KW-0067">ATP-binding</keyword>
<dbReference type="PANTHER" id="PTHR30605">
    <property type="entry name" value="ANHYDRO-N-ACETYLMURAMIC ACID KINASE"/>
    <property type="match status" value="1"/>
</dbReference>
<keyword evidence="1 2" id="KW-0418">Kinase</keyword>
<dbReference type="GO" id="GO:0016301">
    <property type="term" value="F:kinase activity"/>
    <property type="evidence" value="ECO:0007669"/>
    <property type="project" value="UniProtKB-KW"/>
</dbReference>
<evidence type="ECO:0000313" key="3">
    <source>
        <dbReference type="Proteomes" id="UP000613768"/>
    </source>
</evidence>
<dbReference type="Pfam" id="PF03702">
    <property type="entry name" value="AnmK"/>
    <property type="match status" value="1"/>
</dbReference>
<dbReference type="HAMAP" id="MF_01270">
    <property type="entry name" value="AnhMurNAc_kinase"/>
    <property type="match status" value="1"/>
</dbReference>
<keyword evidence="1" id="KW-0119">Carbohydrate metabolism</keyword>
<feature type="binding site" evidence="1">
    <location>
        <begin position="13"/>
        <end position="20"/>
    </location>
    <ligand>
        <name>ATP</name>
        <dbReference type="ChEBI" id="CHEBI:30616"/>
    </ligand>
</feature>
<reference evidence="2 3" key="1">
    <citation type="submission" date="2020-09" db="EMBL/GenBank/DDBJ databases">
        <title>Pseudoxanthomonas sp. CAU 1598 isolated from sand of Yaerae Beach.</title>
        <authorList>
            <person name="Kim W."/>
        </authorList>
    </citation>
    <scope>NUCLEOTIDE SEQUENCE [LARGE SCALE GENOMIC DNA]</scope>
    <source>
        <strain evidence="2 3">CAU 1598</strain>
    </source>
</reference>
<dbReference type="Gene3D" id="3.30.420.40">
    <property type="match status" value="2"/>
</dbReference>
<dbReference type="PANTHER" id="PTHR30605:SF0">
    <property type="entry name" value="ANHYDRO-N-ACETYLMURAMIC ACID KINASE"/>
    <property type="match status" value="1"/>
</dbReference>
<gene>
    <name evidence="1" type="primary">anmK</name>
    <name evidence="2" type="ORF">IFO71_14850</name>
</gene>
<sequence length="369" mass="39412">MHSQAAWIGLISGTSADGIDAVLVRFKPEPEVLAARTFAYPAELQGQLVRCGQSDVSLKLSEFAELDHRVGLAFAEAAESILAAAQQQQVSVAAIGSHGQTLRHRPQPPFPFSLQIGDPNLIAERCRLPVVADFRRRDMAAGGQGAPLLPVLHAALLGSSDEDRAVLNLGGIANLTLLSTNAPVQGFDTGPANALMDAWCQRTWQTSADLGGERAQRGQPEPQTLRVLMADPWFERAAPKSSGRDQFHLNWALDRAPQLTQISAEDALATLLQLSVESIAEALQRQQPSCQRLIACGGGVRNPVLMQRLAMRLPQLQVESTAAHGIDPDFVEAIGFAWLAQATVEGRAGNLPSVTGARGPRVLGAVYPA</sequence>